<evidence type="ECO:0000313" key="3">
    <source>
        <dbReference type="Proteomes" id="UP000829720"/>
    </source>
</evidence>
<dbReference type="InterPro" id="IPR021281">
    <property type="entry name" value="SNAPC2"/>
</dbReference>
<dbReference type="OrthoDB" id="5990578at2759"/>
<proteinExistence type="predicted"/>
<keyword evidence="3" id="KW-1185">Reference proteome</keyword>
<comment type="caution">
    <text evidence="2">The sequence shown here is derived from an EMBL/GenBank/DDBJ whole genome shotgun (WGS) entry which is preliminary data.</text>
</comment>
<evidence type="ECO:0000313" key="2">
    <source>
        <dbReference type="EMBL" id="KAI1898868.1"/>
    </source>
</evidence>
<feature type="region of interest" description="Disordered" evidence="1">
    <location>
        <begin position="358"/>
        <end position="414"/>
    </location>
</feature>
<organism evidence="2 3">
    <name type="scientific">Albula goreensis</name>
    <dbReference type="NCBI Taxonomy" id="1534307"/>
    <lineage>
        <taxon>Eukaryota</taxon>
        <taxon>Metazoa</taxon>
        <taxon>Chordata</taxon>
        <taxon>Craniata</taxon>
        <taxon>Vertebrata</taxon>
        <taxon>Euteleostomi</taxon>
        <taxon>Actinopterygii</taxon>
        <taxon>Neopterygii</taxon>
        <taxon>Teleostei</taxon>
        <taxon>Albuliformes</taxon>
        <taxon>Albulidae</taxon>
        <taxon>Albula</taxon>
    </lineage>
</organism>
<gene>
    <name evidence="2" type="ORF">AGOR_G00076840</name>
</gene>
<feature type="region of interest" description="Disordered" evidence="1">
    <location>
        <begin position="161"/>
        <end position="270"/>
    </location>
</feature>
<protein>
    <recommendedName>
        <fullName evidence="4">snRNA-activating protein complex subunit 2</fullName>
    </recommendedName>
</protein>
<dbReference type="GO" id="GO:0016604">
    <property type="term" value="C:nuclear body"/>
    <property type="evidence" value="ECO:0007669"/>
    <property type="project" value="TreeGrafter"/>
</dbReference>
<dbReference type="AlphaFoldDB" id="A0A8T3DW00"/>
<dbReference type="EMBL" id="JAERUA010000006">
    <property type="protein sequence ID" value="KAI1898868.1"/>
    <property type="molecule type" value="Genomic_DNA"/>
</dbReference>
<feature type="compositionally biased region" description="Low complexity" evidence="1">
    <location>
        <begin position="206"/>
        <end position="245"/>
    </location>
</feature>
<dbReference type="Pfam" id="PF11035">
    <property type="entry name" value="SNAPC2"/>
    <property type="match status" value="2"/>
</dbReference>
<dbReference type="Proteomes" id="UP000829720">
    <property type="component" value="Unassembled WGS sequence"/>
</dbReference>
<dbReference type="GO" id="GO:0016251">
    <property type="term" value="F:RNA polymerase II general transcription initiation factor activity"/>
    <property type="evidence" value="ECO:0007669"/>
    <property type="project" value="InterPro"/>
</dbReference>
<reference evidence="2" key="1">
    <citation type="submission" date="2021-01" db="EMBL/GenBank/DDBJ databases">
        <authorList>
            <person name="Zahm M."/>
            <person name="Roques C."/>
            <person name="Cabau C."/>
            <person name="Klopp C."/>
            <person name="Donnadieu C."/>
            <person name="Jouanno E."/>
            <person name="Lampietro C."/>
            <person name="Louis A."/>
            <person name="Herpin A."/>
            <person name="Echchiki A."/>
            <person name="Berthelot C."/>
            <person name="Parey E."/>
            <person name="Roest-Crollius H."/>
            <person name="Braasch I."/>
            <person name="Postlethwait J."/>
            <person name="Bobe J."/>
            <person name="Montfort J."/>
            <person name="Bouchez O."/>
            <person name="Begum T."/>
            <person name="Mejri S."/>
            <person name="Adams A."/>
            <person name="Chen W.-J."/>
            <person name="Guiguen Y."/>
        </authorList>
    </citation>
    <scope>NUCLEOTIDE SEQUENCE</scope>
    <source>
        <tissue evidence="2">Blood</tissue>
    </source>
</reference>
<accession>A0A8T3DW00</accession>
<name>A0A8T3DW00_9TELE</name>
<dbReference type="GO" id="GO:0009301">
    <property type="term" value="P:snRNA transcription"/>
    <property type="evidence" value="ECO:0007669"/>
    <property type="project" value="InterPro"/>
</dbReference>
<evidence type="ECO:0008006" key="4">
    <source>
        <dbReference type="Google" id="ProtNLM"/>
    </source>
</evidence>
<feature type="compositionally biased region" description="Polar residues" evidence="1">
    <location>
        <begin position="246"/>
        <end position="264"/>
    </location>
</feature>
<feature type="region of interest" description="Disordered" evidence="1">
    <location>
        <begin position="21"/>
        <end position="49"/>
    </location>
</feature>
<sequence>MRFYYVNLSSCSCAVLYAPTMKPPPRKRSRPNRFLSKDSEHKQGTKRNAGWLGWTMGERRVLLAELKKQRKNVEVNFVALQAKLPKRSVQQIERFVQFLKRNAVRRVVAQVKKQIREEREAKVPVELWSEIAQKMAGSQEDVISSAFSQMLVIAATEPCSLQNSDPPRPLNMTPQFQFTSPMIPRSMSRPQAEASPTCIDPKGDKSPQLSSSQTPSSLKSQGYKGSPLASEAAASPSTVHVVSSSTLNKGPSSSSGPVSDQQTDPRPLKQTDFGVDFEKIYHFLNAVHKQVKKPSLSAMESAVILDLLLSLPEELTLLNCNELLDHMRQVHAQLTAPVKKSNPPLNDREEDHTHVVQVCGDTPGTSLQDKMSINQNVGQPDQPVLSGASMPQTPTIPKGNPRSQGDGGTEYGQDSDRMQFISKSEASVVTAVSGSEPAGGAQPMSMDSGNTHNPKVVREVLPGGFPLVPQTAQEFISTAGSTNATTVSQSSEKDHLDWEKAGMCPLNPFMIPLRLLVRSGSQLPEGSGAAEECQP</sequence>
<evidence type="ECO:0000256" key="1">
    <source>
        <dbReference type="SAM" id="MobiDB-lite"/>
    </source>
</evidence>
<feature type="compositionally biased region" description="Polar residues" evidence="1">
    <location>
        <begin position="363"/>
        <end position="379"/>
    </location>
</feature>
<dbReference type="PANTHER" id="PTHR15132:SF1">
    <property type="entry name" value="SNRNA-ACTIVATING PROTEIN COMPLEX SUBUNIT 2"/>
    <property type="match status" value="1"/>
</dbReference>
<dbReference type="PANTHER" id="PTHR15132">
    <property type="entry name" value="SNRNA-ACTIVATING PROTEIN COMPLEX SUBUNIT 2"/>
    <property type="match status" value="1"/>
</dbReference>